<protein>
    <submittedName>
        <fullName evidence="2">Uncharacterized protein</fullName>
    </submittedName>
</protein>
<organism evidence="2 3">
    <name type="scientific">Mycolicibacterium goodii</name>
    <name type="common">Mycobacterium goodii</name>
    <dbReference type="NCBI Taxonomy" id="134601"/>
    <lineage>
        <taxon>Bacteria</taxon>
        <taxon>Bacillati</taxon>
        <taxon>Actinomycetota</taxon>
        <taxon>Actinomycetes</taxon>
        <taxon>Mycobacteriales</taxon>
        <taxon>Mycobacteriaceae</taxon>
        <taxon>Mycolicibacterium</taxon>
    </lineage>
</organism>
<dbReference type="AlphaFoldDB" id="A0A0K0X5S9"/>
<feature type="transmembrane region" description="Helical" evidence="1">
    <location>
        <begin position="93"/>
        <end position="115"/>
    </location>
</feature>
<keyword evidence="1" id="KW-1133">Transmembrane helix</keyword>
<dbReference type="PATRIC" id="fig|134601.6.peg.2727"/>
<feature type="transmembrane region" description="Helical" evidence="1">
    <location>
        <begin position="21"/>
        <end position="42"/>
    </location>
</feature>
<evidence type="ECO:0000313" key="2">
    <source>
        <dbReference type="EMBL" id="AKS32668.1"/>
    </source>
</evidence>
<evidence type="ECO:0000256" key="1">
    <source>
        <dbReference type="SAM" id="Phobius"/>
    </source>
</evidence>
<sequence>MGKHSWDYRRHGPHRKNPYSDWRLIAAVPLCVAAPFMGFAQLSDPATCDGKPMAQADRCLHHGRSDETLIVGAGSDLPGRDYGLQGQIIYNRFMGVAGMGMGVAGVAFGAAWARLQWLSARARREQRETSAAEADDSQFS</sequence>
<proteinExistence type="predicted"/>
<keyword evidence="1" id="KW-0472">Membrane</keyword>
<accession>A0A0K0X5S9</accession>
<dbReference type="Proteomes" id="UP000062255">
    <property type="component" value="Chromosome"/>
</dbReference>
<dbReference type="OrthoDB" id="9986736at2"/>
<keyword evidence="1" id="KW-0812">Transmembrane</keyword>
<evidence type="ECO:0000313" key="3">
    <source>
        <dbReference type="Proteomes" id="UP000062255"/>
    </source>
</evidence>
<dbReference type="EMBL" id="CP012150">
    <property type="protein sequence ID" value="AKS32668.1"/>
    <property type="molecule type" value="Genomic_DNA"/>
</dbReference>
<gene>
    <name evidence="2" type="ORF">AFA91_13155</name>
</gene>
<name>A0A0K0X5S9_MYCGD</name>
<dbReference type="KEGG" id="mgo:AFA91_13155"/>
<dbReference type="RefSeq" id="WP_049745097.1">
    <property type="nucleotide sequence ID" value="NZ_CP012150.1"/>
</dbReference>
<reference evidence="2 3" key="1">
    <citation type="submission" date="2015-07" db="EMBL/GenBank/DDBJ databases">
        <title>Complete genome sequence of Mycobacterium goodii X7B, a facultative thermophilic biodesulfurizing bacterium.</title>
        <authorList>
            <person name="Yu B."/>
            <person name="Li F."/>
            <person name="Xu P."/>
        </authorList>
    </citation>
    <scope>NUCLEOTIDE SEQUENCE [LARGE SCALE GENOMIC DNA]</scope>
    <source>
        <strain evidence="2 3">X7B</strain>
    </source>
</reference>